<dbReference type="Proteomes" id="UP000887116">
    <property type="component" value="Unassembled WGS sequence"/>
</dbReference>
<dbReference type="Pfam" id="PF03446">
    <property type="entry name" value="NAD_binding_2"/>
    <property type="match status" value="1"/>
</dbReference>
<dbReference type="EMBL" id="BMAO01011207">
    <property type="protein sequence ID" value="GFQ71954.1"/>
    <property type="molecule type" value="Genomic_DNA"/>
</dbReference>
<evidence type="ECO:0000313" key="9">
    <source>
        <dbReference type="Proteomes" id="UP000887116"/>
    </source>
</evidence>
<dbReference type="GO" id="GO:0140673">
    <property type="term" value="P:transcription elongation-coupled chromatin remodeling"/>
    <property type="evidence" value="ECO:0007669"/>
    <property type="project" value="TreeGrafter"/>
</dbReference>
<accession>A0A8X6F7Y9</accession>
<evidence type="ECO:0000256" key="2">
    <source>
        <dbReference type="ARBA" id="ARBA00007598"/>
    </source>
</evidence>
<dbReference type="PANTHER" id="PTHR43580">
    <property type="entry name" value="OXIDOREDUCTASE GLYR1-RELATED"/>
    <property type="match status" value="1"/>
</dbReference>
<comment type="similarity">
    <text evidence="2">Belongs to the HIBADH-related family. NP60 subfamily.</text>
</comment>
<evidence type="ECO:0000256" key="1">
    <source>
        <dbReference type="ARBA" id="ARBA00004286"/>
    </source>
</evidence>
<evidence type="ECO:0000256" key="4">
    <source>
        <dbReference type="ARBA" id="ARBA00030287"/>
    </source>
</evidence>
<dbReference type="InterPro" id="IPR051265">
    <property type="entry name" value="HIBADH-related_NP60_sf"/>
</dbReference>
<dbReference type="Gene3D" id="3.40.50.720">
    <property type="entry name" value="NAD(P)-binding Rossmann-like Domain"/>
    <property type="match status" value="1"/>
</dbReference>
<name>A0A8X6F7Y9_TRICU</name>
<dbReference type="Gene3D" id="1.10.1040.10">
    <property type="entry name" value="N-(1-d-carboxylethyl)-l-norvaline Dehydrogenase, domain 2"/>
    <property type="match status" value="1"/>
</dbReference>
<dbReference type="GO" id="GO:0031491">
    <property type="term" value="F:nucleosome binding"/>
    <property type="evidence" value="ECO:0007669"/>
    <property type="project" value="TreeGrafter"/>
</dbReference>
<dbReference type="SMART" id="SM00293">
    <property type="entry name" value="PWWP"/>
    <property type="match status" value="1"/>
</dbReference>
<keyword evidence="9" id="KW-1185">Reference proteome</keyword>
<protein>
    <recommendedName>
        <fullName evidence="5">Cytokine-like nuclear factor N-PAC</fullName>
    </recommendedName>
    <alternativeName>
        <fullName evidence="4">Glyoxylate reductase 1 homolog</fullName>
    </alternativeName>
</protein>
<dbReference type="AlphaFoldDB" id="A0A8X6F7Y9"/>
<dbReference type="GO" id="GO:0051287">
    <property type="term" value="F:NAD binding"/>
    <property type="evidence" value="ECO:0007669"/>
    <property type="project" value="InterPro"/>
</dbReference>
<dbReference type="PROSITE" id="PS50812">
    <property type="entry name" value="PWWP"/>
    <property type="match status" value="1"/>
</dbReference>
<comment type="caution">
    <text evidence="8">The sequence shown here is derived from an EMBL/GenBank/DDBJ whole genome shotgun (WGS) entry which is preliminary data.</text>
</comment>
<evidence type="ECO:0000259" key="7">
    <source>
        <dbReference type="PROSITE" id="PS50812"/>
    </source>
</evidence>
<feature type="region of interest" description="Disordered" evidence="6">
    <location>
        <begin position="198"/>
        <end position="220"/>
    </location>
</feature>
<dbReference type="SUPFAM" id="SSF51735">
    <property type="entry name" value="NAD(P)-binding Rossmann-fold domains"/>
    <property type="match status" value="1"/>
</dbReference>
<dbReference type="GO" id="GO:0050661">
    <property type="term" value="F:NADP binding"/>
    <property type="evidence" value="ECO:0007669"/>
    <property type="project" value="InterPro"/>
</dbReference>
<dbReference type="SUPFAM" id="SSF63748">
    <property type="entry name" value="Tudor/PWWP/MBT"/>
    <property type="match status" value="1"/>
</dbReference>
<dbReference type="PANTHER" id="PTHR43580:SF2">
    <property type="entry name" value="CYTOKINE-LIKE NUCLEAR FACTOR N-PAC"/>
    <property type="match status" value="1"/>
</dbReference>
<dbReference type="InterPro" id="IPR008927">
    <property type="entry name" value="6-PGluconate_DH-like_C_sf"/>
</dbReference>
<reference evidence="8" key="1">
    <citation type="submission" date="2020-07" db="EMBL/GenBank/DDBJ databases">
        <title>Multicomponent nature underlies the extraordinary mechanical properties of spider dragline silk.</title>
        <authorList>
            <person name="Kono N."/>
            <person name="Nakamura H."/>
            <person name="Mori M."/>
            <person name="Yoshida Y."/>
            <person name="Ohtoshi R."/>
            <person name="Malay A.D."/>
            <person name="Moran D.A.P."/>
            <person name="Tomita M."/>
            <person name="Numata K."/>
            <person name="Arakawa K."/>
        </authorList>
    </citation>
    <scope>NUCLEOTIDE SEQUENCE</scope>
</reference>
<evidence type="ECO:0000256" key="3">
    <source>
        <dbReference type="ARBA" id="ARBA00022454"/>
    </source>
</evidence>
<dbReference type="Gene3D" id="2.30.30.140">
    <property type="match status" value="1"/>
</dbReference>
<dbReference type="InterPro" id="IPR029154">
    <property type="entry name" value="HIBADH-like_NADP-bd"/>
</dbReference>
<evidence type="ECO:0000256" key="6">
    <source>
        <dbReference type="SAM" id="MobiDB-lite"/>
    </source>
</evidence>
<feature type="domain" description="PWWP" evidence="7">
    <location>
        <begin position="8"/>
        <end position="64"/>
    </location>
</feature>
<dbReference type="InterPro" id="IPR000313">
    <property type="entry name" value="PWWP_dom"/>
</dbReference>
<dbReference type="OrthoDB" id="21615at2759"/>
<dbReference type="GO" id="GO:0000785">
    <property type="term" value="C:chromatin"/>
    <property type="evidence" value="ECO:0007669"/>
    <property type="project" value="TreeGrafter"/>
</dbReference>
<dbReference type="InterPro" id="IPR036291">
    <property type="entry name" value="NAD(P)-bd_dom_sf"/>
</dbReference>
<dbReference type="SUPFAM" id="SSF48179">
    <property type="entry name" value="6-phosphogluconate dehydrogenase C-terminal domain-like"/>
    <property type="match status" value="1"/>
</dbReference>
<feature type="region of interest" description="Disordered" evidence="6">
    <location>
        <begin position="148"/>
        <end position="186"/>
    </location>
</feature>
<comment type="subcellular location">
    <subcellularLocation>
        <location evidence="1">Chromosome</location>
    </subcellularLocation>
</comment>
<sequence>MANKDFELGDLVWAKMKGYTPWPAQIADPPLNGKTKKGRHYVYFLGSKNYAWISEKDINHHSESYIPPANKKKSFLLRSAIDEIIALSKEKPLKKTLNLSIDNDSSTNLQELSNYVVDQRSEDHEKSPSSDESETSVFEVSMKEDIHLSSNGESSNIQEELNSCVNPPVVKSKRKRHLTDESEKSNLVDIPNSKILKFDDSNDMTSSKNAENVPGSSAECSTKLQGSADHVEESNLADQLRQYVKPTMKVGFIGVGAMGQRIVKILLLSGHQVTVYNRSPEKCNDSIKAGALRGETPADVVKASDIIFSCVSDASAAKSLLVGREGVLKGLEDSNAGDIYKGYVELTSVDPESALEIGECITGKGGKYIEASMIGTRQDAEKGTLKIVVSGDETLYRNCLSCFRAMSKRVIFTNSDIGCSSKYRIIYNMIWGSSYGVLADALSFTKVLNISPNDLLDSLKISGIDFSKMGNAMLDRMNSTITNNTTITNTLKYQQKEMTLAINLSDTLNQPVHLAARANEMYKLAKSLGAAEEDVSAVILGAE</sequence>
<feature type="compositionally biased region" description="Polar residues" evidence="6">
    <location>
        <begin position="203"/>
        <end position="220"/>
    </location>
</feature>
<keyword evidence="3" id="KW-0158">Chromosome</keyword>
<dbReference type="Pfam" id="PF00855">
    <property type="entry name" value="PWWP"/>
    <property type="match status" value="1"/>
</dbReference>
<feature type="compositionally biased region" description="Polar residues" evidence="6">
    <location>
        <begin position="148"/>
        <end position="165"/>
    </location>
</feature>
<proteinExistence type="inferred from homology"/>
<dbReference type="InterPro" id="IPR006115">
    <property type="entry name" value="6PGDH_NADP-bd"/>
</dbReference>
<evidence type="ECO:0000256" key="5">
    <source>
        <dbReference type="ARBA" id="ARBA00034140"/>
    </source>
</evidence>
<evidence type="ECO:0000313" key="8">
    <source>
        <dbReference type="EMBL" id="GFQ71954.1"/>
    </source>
</evidence>
<organism evidence="8 9">
    <name type="scientific">Trichonephila clavata</name>
    <name type="common">Joro spider</name>
    <name type="synonym">Nephila clavata</name>
    <dbReference type="NCBI Taxonomy" id="2740835"/>
    <lineage>
        <taxon>Eukaryota</taxon>
        <taxon>Metazoa</taxon>
        <taxon>Ecdysozoa</taxon>
        <taxon>Arthropoda</taxon>
        <taxon>Chelicerata</taxon>
        <taxon>Arachnida</taxon>
        <taxon>Araneae</taxon>
        <taxon>Araneomorphae</taxon>
        <taxon>Entelegynae</taxon>
        <taxon>Araneoidea</taxon>
        <taxon>Nephilidae</taxon>
        <taxon>Trichonephila</taxon>
    </lineage>
</organism>
<dbReference type="InterPro" id="IPR013328">
    <property type="entry name" value="6PGD_dom2"/>
</dbReference>
<dbReference type="GO" id="GO:0003677">
    <property type="term" value="F:DNA binding"/>
    <property type="evidence" value="ECO:0007669"/>
    <property type="project" value="TreeGrafter"/>
</dbReference>
<dbReference type="Pfam" id="PF14833">
    <property type="entry name" value="NAD_binding_11"/>
    <property type="match status" value="1"/>
</dbReference>
<gene>
    <name evidence="8" type="primary">AGAP009949</name>
    <name evidence="8" type="ORF">TNCT_516731</name>
</gene>